<keyword evidence="4" id="KW-1185">Reference proteome</keyword>
<keyword evidence="2" id="KW-0472">Membrane</keyword>
<accession>A0AAD6YP10</accession>
<dbReference type="EMBL" id="JARJCW010000004">
    <property type="protein sequence ID" value="KAJ7225262.1"/>
    <property type="molecule type" value="Genomic_DNA"/>
</dbReference>
<feature type="transmembrane region" description="Helical" evidence="2">
    <location>
        <begin position="139"/>
        <end position="162"/>
    </location>
</feature>
<comment type="caution">
    <text evidence="3">The sequence shown here is derived from an EMBL/GenBank/DDBJ whole genome shotgun (WGS) entry which is preliminary data.</text>
</comment>
<keyword evidence="2" id="KW-1133">Transmembrane helix</keyword>
<protein>
    <submittedName>
        <fullName evidence="3">Uncharacterized protein</fullName>
    </submittedName>
</protein>
<dbReference type="CDD" id="cd12087">
    <property type="entry name" value="TM_EGFR-like"/>
    <property type="match status" value="1"/>
</dbReference>
<feature type="compositionally biased region" description="Low complexity" evidence="1">
    <location>
        <begin position="1"/>
        <end position="33"/>
    </location>
</feature>
<evidence type="ECO:0000313" key="3">
    <source>
        <dbReference type="EMBL" id="KAJ7225262.1"/>
    </source>
</evidence>
<feature type="compositionally biased region" description="Polar residues" evidence="1">
    <location>
        <begin position="79"/>
        <end position="90"/>
    </location>
</feature>
<feature type="compositionally biased region" description="Low complexity" evidence="1">
    <location>
        <begin position="41"/>
        <end position="78"/>
    </location>
</feature>
<feature type="compositionally biased region" description="Polar residues" evidence="1">
    <location>
        <begin position="360"/>
        <end position="377"/>
    </location>
</feature>
<feature type="compositionally biased region" description="Polar residues" evidence="1">
    <location>
        <begin position="251"/>
        <end position="265"/>
    </location>
</feature>
<feature type="region of interest" description="Disordered" evidence="1">
    <location>
        <begin position="230"/>
        <end position="267"/>
    </location>
</feature>
<keyword evidence="2" id="KW-0812">Transmembrane</keyword>
<proteinExistence type="predicted"/>
<evidence type="ECO:0000313" key="4">
    <source>
        <dbReference type="Proteomes" id="UP001219525"/>
    </source>
</evidence>
<sequence length="415" mass="41835">MNTAASASTSGSSLPASSSNSSPSSPSSSAIVSSPPPSSPSPSSSLSPPASSLPSSASISPINPSLTTSSAPTLPSSTFQPSSTVLTTPSRTVSQSTLIATSNGQTFTSIVQVTSTIAVGPTVVANSSSGTHHNTPNTAAIVGGVIGGLALLGIAAGAFVWYRRRFFDDTDFDGNFDPARVARPGSSGPQMIATGGTLPRMNIEDEDVGMAGRLGGAIITPFAYTPAAIGSASSRSQSPPVPSASPPPMSQHSTDGSTPTMSSSGGYYAAVPQQVPAVGTYYPSPPRPPSSSESSVFYDSPRSAKEREAAAATASGSRRSGAFAVTNPDSSRSAGGHEELYQAYLRSGPSPQNARGGVSPGSQSEYSDMMPRSSTAPSPDGGVIVHQDGGRVEPEIAHQDEIPPTYDSIPSGQPK</sequence>
<feature type="compositionally biased region" description="Low complexity" evidence="1">
    <location>
        <begin position="290"/>
        <end position="301"/>
    </location>
</feature>
<organism evidence="3 4">
    <name type="scientific">Mycena pura</name>
    <dbReference type="NCBI Taxonomy" id="153505"/>
    <lineage>
        <taxon>Eukaryota</taxon>
        <taxon>Fungi</taxon>
        <taxon>Dikarya</taxon>
        <taxon>Basidiomycota</taxon>
        <taxon>Agaricomycotina</taxon>
        <taxon>Agaricomycetes</taxon>
        <taxon>Agaricomycetidae</taxon>
        <taxon>Agaricales</taxon>
        <taxon>Marasmiineae</taxon>
        <taxon>Mycenaceae</taxon>
        <taxon>Mycena</taxon>
    </lineage>
</organism>
<reference evidence="3" key="1">
    <citation type="submission" date="2023-03" db="EMBL/GenBank/DDBJ databases">
        <title>Massive genome expansion in bonnet fungi (Mycena s.s.) driven by repeated elements and novel gene families across ecological guilds.</title>
        <authorList>
            <consortium name="Lawrence Berkeley National Laboratory"/>
            <person name="Harder C.B."/>
            <person name="Miyauchi S."/>
            <person name="Viragh M."/>
            <person name="Kuo A."/>
            <person name="Thoen E."/>
            <person name="Andreopoulos B."/>
            <person name="Lu D."/>
            <person name="Skrede I."/>
            <person name="Drula E."/>
            <person name="Henrissat B."/>
            <person name="Morin E."/>
            <person name="Kohler A."/>
            <person name="Barry K."/>
            <person name="LaButti K."/>
            <person name="Morin E."/>
            <person name="Salamov A."/>
            <person name="Lipzen A."/>
            <person name="Mereny Z."/>
            <person name="Hegedus B."/>
            <person name="Baldrian P."/>
            <person name="Stursova M."/>
            <person name="Weitz H."/>
            <person name="Taylor A."/>
            <person name="Grigoriev I.V."/>
            <person name="Nagy L.G."/>
            <person name="Martin F."/>
            <person name="Kauserud H."/>
        </authorList>
    </citation>
    <scope>NUCLEOTIDE SEQUENCE</scope>
    <source>
        <strain evidence="3">9144</strain>
    </source>
</reference>
<dbReference type="Proteomes" id="UP001219525">
    <property type="component" value="Unassembled WGS sequence"/>
</dbReference>
<feature type="compositionally biased region" description="Basic and acidic residues" evidence="1">
    <location>
        <begin position="388"/>
        <end position="401"/>
    </location>
</feature>
<feature type="compositionally biased region" description="Low complexity" evidence="1">
    <location>
        <begin position="310"/>
        <end position="324"/>
    </location>
</feature>
<name>A0AAD6YP10_9AGAR</name>
<feature type="region of interest" description="Disordered" evidence="1">
    <location>
        <begin position="279"/>
        <end position="415"/>
    </location>
</feature>
<feature type="region of interest" description="Disordered" evidence="1">
    <location>
        <begin position="1"/>
        <end position="90"/>
    </location>
</feature>
<evidence type="ECO:0000256" key="2">
    <source>
        <dbReference type="SAM" id="Phobius"/>
    </source>
</evidence>
<gene>
    <name evidence="3" type="ORF">GGX14DRAFT_419848</name>
</gene>
<feature type="compositionally biased region" description="Pro residues" evidence="1">
    <location>
        <begin position="239"/>
        <end position="249"/>
    </location>
</feature>
<evidence type="ECO:0000256" key="1">
    <source>
        <dbReference type="SAM" id="MobiDB-lite"/>
    </source>
</evidence>
<dbReference type="AlphaFoldDB" id="A0AAD6YP10"/>